<dbReference type="EMBL" id="VIIS01000559">
    <property type="protein sequence ID" value="KAF0307586.1"/>
    <property type="molecule type" value="Genomic_DNA"/>
</dbReference>
<name>A0A6A4WJL0_AMPAM</name>
<sequence length="363" mass="41251">MMARRSTWEVGQDLGSDHLPMKITIRASDARPQRKRKARWAHHKADWRAFQDDCEAALTGAVSTRTAQEAATRLTETIQNAAKRHIPKGARADPRPWALHPDLQEAIRDRQAARREIRPDDPDSRTRWIAAKQRAAEVEGRVSREQFHEFVGTTLNRPASLGRVSKILKSLTEQGLPLCLVRWVWQWLRDRRTRVEVRGDLSGERVFRAGLPQGSVLSPSLFVLWAAPLVEVIKKIPGCTPYMYADDTAVLCAGNTIEVARERAQRAADALTRWARESKMRVSGEKTQLLVLSQQAKDAKDCRIKVAGSTVEARETLHLLGVTLDRLLHFGPHCRRLRRKTRPRINQLRQLTGRSWGLGTWCT</sequence>
<dbReference type="PROSITE" id="PS50878">
    <property type="entry name" value="RT_POL"/>
    <property type="match status" value="1"/>
</dbReference>
<keyword evidence="2" id="KW-0548">Nucleotidyltransferase</keyword>
<dbReference type="PANTHER" id="PTHR36688">
    <property type="entry name" value="ENDO/EXONUCLEASE/PHOSPHATASE DOMAIN-CONTAINING PROTEIN"/>
    <property type="match status" value="1"/>
</dbReference>
<dbReference type="GO" id="GO:0003964">
    <property type="term" value="F:RNA-directed DNA polymerase activity"/>
    <property type="evidence" value="ECO:0007669"/>
    <property type="project" value="UniProtKB-KW"/>
</dbReference>
<dbReference type="PANTHER" id="PTHR36688:SF1">
    <property type="entry name" value="ENDONUCLEASE_EXONUCLEASE_PHOSPHATASE DOMAIN-CONTAINING PROTEIN"/>
    <property type="match status" value="1"/>
</dbReference>
<keyword evidence="3" id="KW-1185">Reference proteome</keyword>
<evidence type="ECO:0000259" key="1">
    <source>
        <dbReference type="PROSITE" id="PS50878"/>
    </source>
</evidence>
<accession>A0A6A4WJL0</accession>
<keyword evidence="2" id="KW-0695">RNA-directed DNA polymerase</keyword>
<dbReference type="InterPro" id="IPR043502">
    <property type="entry name" value="DNA/RNA_pol_sf"/>
</dbReference>
<dbReference type="Pfam" id="PF00078">
    <property type="entry name" value="RVT_1"/>
    <property type="match status" value="1"/>
</dbReference>
<gene>
    <name evidence="2" type="primary">RTase_99</name>
    <name evidence="2" type="ORF">FJT64_002249</name>
</gene>
<protein>
    <submittedName>
        <fullName evidence="2">Putative RNA-directed DNA polymerase from transposon BS</fullName>
    </submittedName>
</protein>
<dbReference type="SUPFAM" id="SSF56672">
    <property type="entry name" value="DNA/RNA polymerases"/>
    <property type="match status" value="1"/>
</dbReference>
<dbReference type="InterPro" id="IPR052560">
    <property type="entry name" value="RdDP_mobile_element"/>
</dbReference>
<keyword evidence="2" id="KW-0808">Transferase</keyword>
<proteinExistence type="predicted"/>
<dbReference type="AlphaFoldDB" id="A0A6A4WJL0"/>
<reference evidence="2 3" key="1">
    <citation type="submission" date="2019-07" db="EMBL/GenBank/DDBJ databases">
        <title>Draft genome assembly of a fouling barnacle, Amphibalanus amphitrite (Darwin, 1854): The first reference genome for Thecostraca.</title>
        <authorList>
            <person name="Kim W."/>
        </authorList>
    </citation>
    <scope>NUCLEOTIDE SEQUENCE [LARGE SCALE GENOMIC DNA]</scope>
    <source>
        <strain evidence="2">SNU_AA5</strain>
        <tissue evidence="2">Soma without cirri and trophi</tissue>
    </source>
</reference>
<evidence type="ECO:0000313" key="3">
    <source>
        <dbReference type="Proteomes" id="UP000440578"/>
    </source>
</evidence>
<feature type="domain" description="Reverse transcriptase" evidence="1">
    <location>
        <begin position="1"/>
        <end position="324"/>
    </location>
</feature>
<dbReference type="InterPro" id="IPR000477">
    <property type="entry name" value="RT_dom"/>
</dbReference>
<evidence type="ECO:0000313" key="2">
    <source>
        <dbReference type="EMBL" id="KAF0307586.1"/>
    </source>
</evidence>
<dbReference type="Proteomes" id="UP000440578">
    <property type="component" value="Unassembled WGS sequence"/>
</dbReference>
<comment type="caution">
    <text evidence="2">The sequence shown here is derived from an EMBL/GenBank/DDBJ whole genome shotgun (WGS) entry which is preliminary data.</text>
</comment>
<organism evidence="2 3">
    <name type="scientific">Amphibalanus amphitrite</name>
    <name type="common">Striped barnacle</name>
    <name type="synonym">Balanus amphitrite</name>
    <dbReference type="NCBI Taxonomy" id="1232801"/>
    <lineage>
        <taxon>Eukaryota</taxon>
        <taxon>Metazoa</taxon>
        <taxon>Ecdysozoa</taxon>
        <taxon>Arthropoda</taxon>
        <taxon>Crustacea</taxon>
        <taxon>Multicrustacea</taxon>
        <taxon>Cirripedia</taxon>
        <taxon>Thoracica</taxon>
        <taxon>Thoracicalcarea</taxon>
        <taxon>Balanomorpha</taxon>
        <taxon>Balanoidea</taxon>
        <taxon>Balanidae</taxon>
        <taxon>Amphibalaninae</taxon>
        <taxon>Amphibalanus</taxon>
    </lineage>
</organism>